<sequence length="127" mass="13928">MLEPSAGTGLLAQMAKLRGASLMLNELAPDRAKILRRLFPGVPLFGVNAEQINDYLAGKTQPSVVLMNPPFSSSPKINSRNPDATPRHINSALQRLVDGGRLVTISANWFSPANPTWRETFVKFQQT</sequence>
<dbReference type="RefSeq" id="WP_225912480.1">
    <property type="nucleotide sequence ID" value="NZ_CAWNNC010000001.1"/>
</dbReference>
<organism evidence="2 3">
    <name type="scientific">Nostoc flagelliforme CCNUN1</name>
    <dbReference type="NCBI Taxonomy" id="2038116"/>
    <lineage>
        <taxon>Bacteria</taxon>
        <taxon>Bacillati</taxon>
        <taxon>Cyanobacteriota</taxon>
        <taxon>Cyanophyceae</taxon>
        <taxon>Nostocales</taxon>
        <taxon>Nostocaceae</taxon>
        <taxon>Nostoc</taxon>
    </lineage>
</organism>
<accession>A0A2K8SJR4</accession>
<keyword evidence="2" id="KW-0347">Helicase</keyword>
<keyword evidence="3" id="KW-1185">Reference proteome</keyword>
<keyword evidence="2" id="KW-0067">ATP-binding</keyword>
<dbReference type="EMBL" id="CP024785">
    <property type="protein sequence ID" value="AUB35590.1"/>
    <property type="molecule type" value="Genomic_DNA"/>
</dbReference>
<dbReference type="InterPro" id="IPR029063">
    <property type="entry name" value="SAM-dependent_MTases_sf"/>
</dbReference>
<keyword evidence="2" id="KW-0378">Hydrolase</keyword>
<proteinExistence type="predicted"/>
<dbReference type="Proteomes" id="UP000232003">
    <property type="component" value="Chromosome"/>
</dbReference>
<dbReference type="KEGG" id="nfl:COO91_01480"/>
<evidence type="ECO:0000313" key="3">
    <source>
        <dbReference type="Proteomes" id="UP000232003"/>
    </source>
</evidence>
<evidence type="ECO:0000313" key="2">
    <source>
        <dbReference type="EMBL" id="AUB35590.1"/>
    </source>
</evidence>
<name>A0A2K8SJR4_9NOSO</name>
<dbReference type="GO" id="GO:0004386">
    <property type="term" value="F:helicase activity"/>
    <property type="evidence" value="ECO:0007669"/>
    <property type="project" value="UniProtKB-KW"/>
</dbReference>
<keyword evidence="2" id="KW-0547">Nucleotide-binding</keyword>
<evidence type="ECO:0000256" key="1">
    <source>
        <dbReference type="SAM" id="MobiDB-lite"/>
    </source>
</evidence>
<dbReference type="Gene3D" id="3.40.50.150">
    <property type="entry name" value="Vaccinia Virus protein VP39"/>
    <property type="match status" value="1"/>
</dbReference>
<reference evidence="2 3" key="1">
    <citation type="submission" date="2017-11" db="EMBL/GenBank/DDBJ databases">
        <title>Complete genome of a free-living desiccation-tolerant cyanobacterium and its photosynthetic adaptation to extreme terrestrial habitat.</title>
        <authorList>
            <person name="Shang J."/>
        </authorList>
    </citation>
    <scope>NUCLEOTIDE SEQUENCE [LARGE SCALE GENOMIC DNA]</scope>
    <source>
        <strain evidence="2 3">CCNUN1</strain>
    </source>
</reference>
<feature type="compositionally biased region" description="Polar residues" evidence="1">
    <location>
        <begin position="70"/>
        <end position="82"/>
    </location>
</feature>
<feature type="region of interest" description="Disordered" evidence="1">
    <location>
        <begin position="67"/>
        <end position="86"/>
    </location>
</feature>
<dbReference type="CDD" id="cd02440">
    <property type="entry name" value="AdoMet_MTases"/>
    <property type="match status" value="1"/>
</dbReference>
<gene>
    <name evidence="2" type="ORF">COO91_01480</name>
</gene>
<dbReference type="SUPFAM" id="SSF53335">
    <property type="entry name" value="S-adenosyl-L-methionine-dependent methyltransferases"/>
    <property type="match status" value="1"/>
</dbReference>
<dbReference type="AlphaFoldDB" id="A0A2K8SJR4"/>
<protein>
    <submittedName>
        <fullName evidence="2">Superfamily II DNA or RNA helicase, SNF2 family</fullName>
    </submittedName>
</protein>